<evidence type="ECO:0000313" key="2">
    <source>
        <dbReference type="EMBL" id="MFD2067521.1"/>
    </source>
</evidence>
<keyword evidence="3" id="KW-1185">Reference proteome</keyword>
<dbReference type="Proteomes" id="UP001597369">
    <property type="component" value="Unassembled WGS sequence"/>
</dbReference>
<gene>
    <name evidence="2" type="ORF">ACFSKU_11560</name>
</gene>
<keyword evidence="1" id="KW-0472">Membrane</keyword>
<proteinExistence type="predicted"/>
<name>A0ABW4WZD2_9BACT</name>
<comment type="caution">
    <text evidence="2">The sequence shown here is derived from an EMBL/GenBank/DDBJ whole genome shotgun (WGS) entry which is preliminary data.</text>
</comment>
<evidence type="ECO:0000313" key="3">
    <source>
        <dbReference type="Proteomes" id="UP001597369"/>
    </source>
</evidence>
<dbReference type="InterPro" id="IPR013783">
    <property type="entry name" value="Ig-like_fold"/>
</dbReference>
<dbReference type="InterPro" id="IPR026444">
    <property type="entry name" value="Secre_tail"/>
</dbReference>
<dbReference type="NCBIfam" id="TIGR04183">
    <property type="entry name" value="Por_Secre_tail"/>
    <property type="match status" value="1"/>
</dbReference>
<dbReference type="Gene3D" id="2.60.40.10">
    <property type="entry name" value="Immunoglobulins"/>
    <property type="match status" value="1"/>
</dbReference>
<keyword evidence="1" id="KW-1133">Transmembrane helix</keyword>
<keyword evidence="1" id="KW-0812">Transmembrane</keyword>
<reference evidence="3" key="1">
    <citation type="journal article" date="2019" name="Int. J. Syst. Evol. Microbiol.">
        <title>The Global Catalogue of Microorganisms (GCM) 10K type strain sequencing project: providing services to taxonomists for standard genome sequencing and annotation.</title>
        <authorList>
            <consortium name="The Broad Institute Genomics Platform"/>
            <consortium name="The Broad Institute Genome Sequencing Center for Infectious Disease"/>
            <person name="Wu L."/>
            <person name="Ma J."/>
        </authorList>
    </citation>
    <scope>NUCLEOTIDE SEQUENCE [LARGE SCALE GENOMIC DNA]</scope>
    <source>
        <strain evidence="3">JCM 16545</strain>
    </source>
</reference>
<evidence type="ECO:0000256" key="1">
    <source>
        <dbReference type="SAM" id="Phobius"/>
    </source>
</evidence>
<feature type="transmembrane region" description="Helical" evidence="1">
    <location>
        <begin position="35"/>
        <end position="55"/>
    </location>
</feature>
<dbReference type="EMBL" id="JBHUHV010000037">
    <property type="protein sequence ID" value="MFD2067521.1"/>
    <property type="molecule type" value="Genomic_DNA"/>
</dbReference>
<dbReference type="RefSeq" id="WP_229958186.1">
    <property type="nucleotide sequence ID" value="NZ_JAJJWI010000002.1"/>
</dbReference>
<organism evidence="2 3">
    <name type="scientific">Pontibacter silvestris</name>
    <dbReference type="NCBI Taxonomy" id="2305183"/>
    <lineage>
        <taxon>Bacteria</taxon>
        <taxon>Pseudomonadati</taxon>
        <taxon>Bacteroidota</taxon>
        <taxon>Cytophagia</taxon>
        <taxon>Cytophagales</taxon>
        <taxon>Hymenobacteraceae</taxon>
        <taxon>Pontibacter</taxon>
    </lineage>
</organism>
<accession>A0ABW4WZD2</accession>
<protein>
    <submittedName>
        <fullName evidence="2">T9SS type A sorting domain-containing protein</fullName>
    </submittedName>
</protein>
<sequence length="570" mass="61321">MMKVYYSSLNKHSFSRVITIILSLKGKADVGFSKATVALVYICLLALLMISAFAAKAECPTYPSNAFVVNGGNGSYNINSSDVYLFKGNFTGNINSLPKGSKIYIDADATFKPGSISNPAGEINNCGTTYIPQNFNTNSGLVINNYGKMSFEYSFNMNGQTTFYNGLGATMTFTQSLKLQNRSGMVNDGTVEFLADLTTDSGTKLVNTAYMNASNSNYNINLNGAIENSGVFTAAGFINMNSSMSLTNNCTFISKKGFINGGAIINNALILIEESGLQNNGTISMGGSSLIQGVDFTNDGTVSGIGSFYFTGTTINQGTFAKSSKDYIVFYDKSSTNNAVFDVNNSKTTSKATRSEVTSYVDTNTFTATCATCSDVVSRNSTSTLPVELVSFTVKKDANSQAQLTWSTASEENNAYFEIQRSVDGKTWEVIGKVTGAGNSSVKRSYTFTDTDFERIAVTTVYYRLNQIDTDNATELSKIVALEQVINVGKIEGIYFNATTSVVEVNYSNLKANSMELVIVDLGGKVLLNRQFNLNDSYGTVTVPVDGATKGIYVVKAASGTSYLSSKFMK</sequence>